<organism evidence="3 4">
    <name type="scientific">Paenibacillus lignilyticus</name>
    <dbReference type="NCBI Taxonomy" id="1172615"/>
    <lineage>
        <taxon>Bacteria</taxon>
        <taxon>Bacillati</taxon>
        <taxon>Bacillota</taxon>
        <taxon>Bacilli</taxon>
        <taxon>Bacillales</taxon>
        <taxon>Paenibacillaceae</taxon>
        <taxon>Paenibacillus</taxon>
    </lineage>
</organism>
<evidence type="ECO:0000313" key="3">
    <source>
        <dbReference type="EMBL" id="MBP3966474.1"/>
    </source>
</evidence>
<gene>
    <name evidence="3" type="ORF">I8J30_27585</name>
</gene>
<keyword evidence="4" id="KW-1185">Reference proteome</keyword>
<feature type="domain" description="eCIS core" evidence="2">
    <location>
        <begin position="89"/>
        <end position="162"/>
    </location>
</feature>
<evidence type="ECO:0000259" key="2">
    <source>
        <dbReference type="Pfam" id="PF13699"/>
    </source>
</evidence>
<dbReference type="Pfam" id="PF13699">
    <property type="entry name" value="eCIS_core"/>
    <property type="match status" value="1"/>
</dbReference>
<evidence type="ECO:0000313" key="4">
    <source>
        <dbReference type="Proteomes" id="UP000673394"/>
    </source>
</evidence>
<reference evidence="3 4" key="1">
    <citation type="submission" date="2021-04" db="EMBL/GenBank/DDBJ databases">
        <title>Paenibacillus sp. DLE-14 whole genome sequence.</title>
        <authorList>
            <person name="Ham Y.J."/>
        </authorList>
    </citation>
    <scope>NUCLEOTIDE SEQUENCE [LARGE SCALE GENOMIC DNA]</scope>
    <source>
        <strain evidence="3 4">DLE-14</strain>
    </source>
</reference>
<evidence type="ECO:0000256" key="1">
    <source>
        <dbReference type="SAM" id="MobiDB-lite"/>
    </source>
</evidence>
<protein>
    <submittedName>
        <fullName evidence="3">DUF4157 domain-containing protein</fullName>
    </submittedName>
</protein>
<dbReference type="EMBL" id="JAGKSP010000018">
    <property type="protein sequence ID" value="MBP3966474.1"/>
    <property type="molecule type" value="Genomic_DNA"/>
</dbReference>
<feature type="region of interest" description="Disordered" evidence="1">
    <location>
        <begin position="60"/>
        <end position="95"/>
    </location>
</feature>
<proteinExistence type="predicted"/>
<dbReference type="Proteomes" id="UP000673394">
    <property type="component" value="Unassembled WGS sequence"/>
</dbReference>
<accession>A0ABS5CKT8</accession>
<dbReference type="InterPro" id="IPR025295">
    <property type="entry name" value="eCIS_core_dom"/>
</dbReference>
<feature type="region of interest" description="Disordered" evidence="1">
    <location>
        <begin position="1"/>
        <end position="48"/>
    </location>
</feature>
<feature type="region of interest" description="Disordered" evidence="1">
    <location>
        <begin position="165"/>
        <end position="198"/>
    </location>
</feature>
<feature type="compositionally biased region" description="Polar residues" evidence="1">
    <location>
        <begin position="65"/>
        <end position="74"/>
    </location>
</feature>
<name>A0ABS5CKT8_9BACL</name>
<feature type="compositionally biased region" description="Polar residues" evidence="1">
    <location>
        <begin position="27"/>
        <end position="37"/>
    </location>
</feature>
<comment type="caution">
    <text evidence="3">The sequence shown here is derived from an EMBL/GenBank/DDBJ whole genome shotgun (WGS) entry which is preliminary data.</text>
</comment>
<sequence>MSHEHQSPSAKFKRPTAYQAEARSTAGLASTSAQAPASGSEHMLSPRQVLQLQKAAGNRAVVQMMHNSRSSAVQRSAEGDDEQRQQGKLPASVQQKMEAALQTNMSDVRVHENSSSAREVGALAYTQGSDVHFAPGQFQPDTQEGQELIGHELQHVVQQRKGRIEPTLSVAGMPVNDDPALEQEADDMGKKAASQKVD</sequence>
<dbReference type="RefSeq" id="WP_210663680.1">
    <property type="nucleotide sequence ID" value="NZ_JAGKSP010000018.1"/>
</dbReference>